<keyword evidence="1" id="KW-0472">Membrane</keyword>
<feature type="transmembrane region" description="Helical" evidence="1">
    <location>
        <begin position="54"/>
        <end position="74"/>
    </location>
</feature>
<feature type="transmembrane region" description="Helical" evidence="1">
    <location>
        <begin position="86"/>
        <end position="107"/>
    </location>
</feature>
<feature type="transmembrane region" description="Helical" evidence="1">
    <location>
        <begin position="12"/>
        <end position="34"/>
    </location>
</feature>
<dbReference type="RefSeq" id="WP_343772418.1">
    <property type="nucleotide sequence ID" value="NZ_BAAADV010000001.1"/>
</dbReference>
<dbReference type="EMBL" id="BAAADV010000001">
    <property type="protein sequence ID" value="GAA0664283.1"/>
    <property type="molecule type" value="Genomic_DNA"/>
</dbReference>
<gene>
    <name evidence="2" type="ORF">GCM10009020_06430</name>
</gene>
<evidence type="ECO:0000313" key="2">
    <source>
        <dbReference type="EMBL" id="GAA0664283.1"/>
    </source>
</evidence>
<comment type="caution">
    <text evidence="2">The sequence shown here is derived from an EMBL/GenBank/DDBJ whole genome shotgun (WGS) entry which is preliminary data.</text>
</comment>
<proteinExistence type="predicted"/>
<keyword evidence="1" id="KW-1133">Transmembrane helix</keyword>
<keyword evidence="1" id="KW-0812">Transmembrane</keyword>
<evidence type="ECO:0000256" key="1">
    <source>
        <dbReference type="SAM" id="Phobius"/>
    </source>
</evidence>
<keyword evidence="3" id="KW-1185">Reference proteome</keyword>
<dbReference type="Proteomes" id="UP001500420">
    <property type="component" value="Unassembled WGS sequence"/>
</dbReference>
<organism evidence="2 3">
    <name type="scientific">Natronoarchaeum mannanilyticum</name>
    <dbReference type="NCBI Taxonomy" id="926360"/>
    <lineage>
        <taxon>Archaea</taxon>
        <taxon>Methanobacteriati</taxon>
        <taxon>Methanobacteriota</taxon>
        <taxon>Stenosarchaea group</taxon>
        <taxon>Halobacteria</taxon>
        <taxon>Halobacteriales</taxon>
        <taxon>Natronoarchaeaceae</taxon>
    </lineage>
</organism>
<name>A0AAV3T6F2_9EURY</name>
<protein>
    <submittedName>
        <fullName evidence="2">Uncharacterized protein</fullName>
    </submittedName>
</protein>
<sequence>MTADEKLTSVPAGIRAACVVDGYLVLFGMAFAMIGLSDMAGAGFFNFSLLSIDGLAWVVFASMALTVVQLYVIGGIWSIKSWAWPAALAMFGAQSVLFLGCLVWVQTSSNVPVSYADGLLQWLVPLAISVACLAYIFDQRSWYR</sequence>
<dbReference type="AlphaFoldDB" id="A0AAV3T6F2"/>
<reference evidence="2 3" key="1">
    <citation type="journal article" date="2019" name="Int. J. Syst. Evol. Microbiol.">
        <title>The Global Catalogue of Microorganisms (GCM) 10K type strain sequencing project: providing services to taxonomists for standard genome sequencing and annotation.</title>
        <authorList>
            <consortium name="The Broad Institute Genomics Platform"/>
            <consortium name="The Broad Institute Genome Sequencing Center for Infectious Disease"/>
            <person name="Wu L."/>
            <person name="Ma J."/>
        </authorList>
    </citation>
    <scope>NUCLEOTIDE SEQUENCE [LARGE SCALE GENOMIC DNA]</scope>
    <source>
        <strain evidence="2 3">JCM 16328</strain>
    </source>
</reference>
<accession>A0AAV3T6F2</accession>
<feature type="transmembrane region" description="Helical" evidence="1">
    <location>
        <begin position="119"/>
        <end position="137"/>
    </location>
</feature>
<evidence type="ECO:0000313" key="3">
    <source>
        <dbReference type="Proteomes" id="UP001500420"/>
    </source>
</evidence>